<comment type="function">
    <text evidence="5">This is one of the proteins that binds to the 5S RNA in the ribosome where it forms part of the central protuberance.</text>
</comment>
<dbReference type="InterPro" id="IPR020057">
    <property type="entry name" value="Ribosomal_bL25_b-dom"/>
</dbReference>
<dbReference type="NCBIfam" id="NF004131">
    <property type="entry name" value="PRK05618.2-1"/>
    <property type="match status" value="1"/>
</dbReference>
<dbReference type="CDD" id="cd00495">
    <property type="entry name" value="Ribosomal_L25_TL5_CTC"/>
    <property type="match status" value="1"/>
</dbReference>
<dbReference type="NCBIfam" id="TIGR00731">
    <property type="entry name" value="bL25_bact_ctc"/>
    <property type="match status" value="1"/>
</dbReference>
<gene>
    <name evidence="5" type="primary">rplY</name>
    <name evidence="5" type="synonym">ctc</name>
    <name evidence="9" type="ORF">JL107_12620</name>
</gene>
<reference evidence="9" key="1">
    <citation type="submission" date="2021-01" db="EMBL/GenBank/DDBJ databases">
        <title>KCTC 19127 draft genome.</title>
        <authorList>
            <person name="An D."/>
        </authorList>
    </citation>
    <scope>NUCLEOTIDE SEQUENCE</scope>
    <source>
        <strain evidence="9">KCTC 19127</strain>
    </source>
</reference>
<dbReference type="RefSeq" id="WP_205257409.1">
    <property type="nucleotide sequence ID" value="NZ_BAAAPV010000001.1"/>
</dbReference>
<organism evidence="9 10">
    <name type="scientific">Nakamurella flavida</name>
    <dbReference type="NCBI Taxonomy" id="363630"/>
    <lineage>
        <taxon>Bacteria</taxon>
        <taxon>Bacillati</taxon>
        <taxon>Actinomycetota</taxon>
        <taxon>Actinomycetes</taxon>
        <taxon>Nakamurellales</taxon>
        <taxon>Nakamurellaceae</taxon>
        <taxon>Nakamurella</taxon>
    </lineage>
</organism>
<evidence type="ECO:0000256" key="3">
    <source>
        <dbReference type="ARBA" id="ARBA00022980"/>
    </source>
</evidence>
<dbReference type="InterPro" id="IPR020930">
    <property type="entry name" value="Ribosomal_uL5_bac-type"/>
</dbReference>
<dbReference type="PANTHER" id="PTHR33284">
    <property type="entry name" value="RIBOSOMAL PROTEIN L25/GLN-TRNA SYNTHETASE, ANTI-CODON-BINDING DOMAIN-CONTAINING PROTEIN"/>
    <property type="match status" value="1"/>
</dbReference>
<dbReference type="Pfam" id="PF01386">
    <property type="entry name" value="Ribosomal_L25p"/>
    <property type="match status" value="1"/>
</dbReference>
<dbReference type="GO" id="GO:0008097">
    <property type="term" value="F:5S rRNA binding"/>
    <property type="evidence" value="ECO:0007669"/>
    <property type="project" value="InterPro"/>
</dbReference>
<evidence type="ECO:0000259" key="8">
    <source>
        <dbReference type="Pfam" id="PF14693"/>
    </source>
</evidence>
<dbReference type="PANTHER" id="PTHR33284:SF1">
    <property type="entry name" value="RIBOSOMAL PROTEIN L25_GLN-TRNA SYNTHETASE, ANTI-CODON-BINDING DOMAIN-CONTAINING PROTEIN"/>
    <property type="match status" value="1"/>
</dbReference>
<accession>A0A938YQ20</accession>
<name>A0A938YQ20_9ACTN</name>
<dbReference type="AlphaFoldDB" id="A0A938YQ20"/>
<evidence type="ECO:0000256" key="5">
    <source>
        <dbReference type="HAMAP-Rule" id="MF_01334"/>
    </source>
</evidence>
<keyword evidence="3 5" id="KW-0689">Ribosomal protein</keyword>
<evidence type="ECO:0000313" key="10">
    <source>
        <dbReference type="Proteomes" id="UP000663801"/>
    </source>
</evidence>
<keyword evidence="1 5" id="KW-0699">rRNA-binding</keyword>
<evidence type="ECO:0000313" key="9">
    <source>
        <dbReference type="EMBL" id="MBM9477289.1"/>
    </source>
</evidence>
<protein>
    <recommendedName>
        <fullName evidence="5">Large ribosomal subunit protein bL25</fullName>
    </recommendedName>
    <alternativeName>
        <fullName evidence="5">General stress protein CTC</fullName>
    </alternativeName>
</protein>
<keyword evidence="4 5" id="KW-0687">Ribonucleoprotein</keyword>
<dbReference type="InterPro" id="IPR011035">
    <property type="entry name" value="Ribosomal_bL25/Gln-tRNA_synth"/>
</dbReference>
<dbReference type="GO" id="GO:0003735">
    <property type="term" value="F:structural constituent of ribosome"/>
    <property type="evidence" value="ECO:0007669"/>
    <property type="project" value="InterPro"/>
</dbReference>
<dbReference type="InterPro" id="IPR001021">
    <property type="entry name" value="Ribosomal_bL25_long"/>
</dbReference>
<evidence type="ECO:0000256" key="2">
    <source>
        <dbReference type="ARBA" id="ARBA00022884"/>
    </source>
</evidence>
<comment type="similarity">
    <text evidence="5">Belongs to the bacterial ribosomal protein bL25 family. CTC subfamily.</text>
</comment>
<dbReference type="HAMAP" id="MF_01334">
    <property type="entry name" value="Ribosomal_bL25_CTC"/>
    <property type="match status" value="1"/>
</dbReference>
<feature type="domain" description="Large ribosomal subunit protein bL25 beta" evidence="8">
    <location>
        <begin position="109"/>
        <end position="186"/>
    </location>
</feature>
<comment type="subunit">
    <text evidence="5">Part of the 50S ribosomal subunit; part of the 5S rRNA/L5/L18/L25 subcomplex. Contacts the 5S rRNA. Binds to the 5S rRNA independently of L5 and L18.</text>
</comment>
<dbReference type="Proteomes" id="UP000663801">
    <property type="component" value="Unassembled WGS sequence"/>
</dbReference>
<evidence type="ECO:0000256" key="1">
    <source>
        <dbReference type="ARBA" id="ARBA00022730"/>
    </source>
</evidence>
<dbReference type="InterPro" id="IPR020056">
    <property type="entry name" value="Rbsml_bL25/Gln-tRNA_synth_N"/>
</dbReference>
<keyword evidence="2 5" id="KW-0694">RNA-binding</keyword>
<dbReference type="SUPFAM" id="SSF50715">
    <property type="entry name" value="Ribosomal protein L25-like"/>
    <property type="match status" value="1"/>
</dbReference>
<dbReference type="InterPro" id="IPR037121">
    <property type="entry name" value="Ribosomal_bL25_C"/>
</dbReference>
<evidence type="ECO:0000259" key="7">
    <source>
        <dbReference type="Pfam" id="PF01386"/>
    </source>
</evidence>
<dbReference type="InterPro" id="IPR029751">
    <property type="entry name" value="Ribosomal_L25_dom"/>
</dbReference>
<proteinExistence type="inferred from homology"/>
<dbReference type="GO" id="GO:0022625">
    <property type="term" value="C:cytosolic large ribosomal subunit"/>
    <property type="evidence" value="ECO:0007669"/>
    <property type="project" value="TreeGrafter"/>
</dbReference>
<feature type="region of interest" description="Disordered" evidence="6">
    <location>
        <begin position="192"/>
        <end position="225"/>
    </location>
</feature>
<keyword evidence="10" id="KW-1185">Reference proteome</keyword>
<evidence type="ECO:0000256" key="6">
    <source>
        <dbReference type="SAM" id="MobiDB-lite"/>
    </source>
</evidence>
<dbReference type="Gene3D" id="2.170.120.20">
    <property type="entry name" value="Ribosomal protein L25, beta domain"/>
    <property type="match status" value="1"/>
</dbReference>
<feature type="domain" description="Large ribosomal subunit protein bL25 L25" evidence="7">
    <location>
        <begin position="15"/>
        <end position="100"/>
    </location>
</feature>
<dbReference type="Gene3D" id="2.40.240.10">
    <property type="entry name" value="Ribosomal Protein L25, Chain P"/>
    <property type="match status" value="1"/>
</dbReference>
<evidence type="ECO:0000256" key="4">
    <source>
        <dbReference type="ARBA" id="ARBA00023274"/>
    </source>
</evidence>
<sequence length="225" mass="23426">MSSSPSAASSDSSHLVAEFRTEFGKGFARRARKAGKIPAVLYGHGTDPRHLALNAREFARAIKAGANTVLHLTLPDGEALALPKSVVKHPLRDYVEHIDLILVRRGERVTVDVPVIVTGEAAPGSLVLTDLNTLSLEADALEIPDSVEVSVEGLAVGTQVLAGAVVLTGGTTLVTDPEALVVAVQAAPTADELSAETEAVEAELGVERDLPEDEQAAADAEKSDS</sequence>
<dbReference type="GO" id="GO:0006412">
    <property type="term" value="P:translation"/>
    <property type="evidence" value="ECO:0007669"/>
    <property type="project" value="UniProtKB-UniRule"/>
</dbReference>
<comment type="caution">
    <text evidence="9">The sequence shown here is derived from an EMBL/GenBank/DDBJ whole genome shotgun (WGS) entry which is preliminary data.</text>
</comment>
<dbReference type="EMBL" id="JAERWL010000010">
    <property type="protein sequence ID" value="MBM9477289.1"/>
    <property type="molecule type" value="Genomic_DNA"/>
</dbReference>
<dbReference type="Pfam" id="PF14693">
    <property type="entry name" value="Ribosomal_TL5_C"/>
    <property type="match status" value="1"/>
</dbReference>